<gene>
    <name evidence="2" type="ORF">ACFPN2_26585</name>
</gene>
<keyword evidence="3" id="KW-1185">Reference proteome</keyword>
<accession>A0ABV8SZT0</accession>
<reference evidence="3" key="1">
    <citation type="journal article" date="2019" name="Int. J. Syst. Evol. Microbiol.">
        <title>The Global Catalogue of Microorganisms (GCM) 10K type strain sequencing project: providing services to taxonomists for standard genome sequencing and annotation.</title>
        <authorList>
            <consortium name="The Broad Institute Genomics Platform"/>
            <consortium name="The Broad Institute Genome Sequencing Center for Infectious Disease"/>
            <person name="Wu L."/>
            <person name="Ma J."/>
        </authorList>
    </citation>
    <scope>NUCLEOTIDE SEQUENCE [LARGE SCALE GENOMIC DNA]</scope>
    <source>
        <strain evidence="3">CGMCC 1.10759</strain>
    </source>
</reference>
<proteinExistence type="predicted"/>
<feature type="region of interest" description="Disordered" evidence="1">
    <location>
        <begin position="19"/>
        <end position="51"/>
    </location>
</feature>
<evidence type="ECO:0000313" key="3">
    <source>
        <dbReference type="Proteomes" id="UP001595904"/>
    </source>
</evidence>
<comment type="caution">
    <text evidence="2">The sequence shown here is derived from an EMBL/GenBank/DDBJ whole genome shotgun (WGS) entry which is preliminary data.</text>
</comment>
<sequence length="125" mass="13801">MDPLRPFLSLVRSLWTTSASAKSANRAQGARPPHAGERTNETEPSQPVERRLQSHLTPLTKPGAWNAQRAREVFVRQVLLHELGEELAADAAFAELIQKVSSQLGGDPKLSERLDQLLRKLAVST</sequence>
<protein>
    <submittedName>
        <fullName evidence="2">Uncharacterized protein</fullName>
    </submittedName>
</protein>
<dbReference type="RefSeq" id="WP_380602285.1">
    <property type="nucleotide sequence ID" value="NZ_JBHSDU010000014.1"/>
</dbReference>
<evidence type="ECO:0000313" key="2">
    <source>
        <dbReference type="EMBL" id="MFC4312680.1"/>
    </source>
</evidence>
<dbReference type="Proteomes" id="UP001595904">
    <property type="component" value="Unassembled WGS sequence"/>
</dbReference>
<name>A0ABV8SZT0_9GAMM</name>
<dbReference type="EMBL" id="JBHSDU010000014">
    <property type="protein sequence ID" value="MFC4312680.1"/>
    <property type="molecule type" value="Genomic_DNA"/>
</dbReference>
<evidence type="ECO:0000256" key="1">
    <source>
        <dbReference type="SAM" id="MobiDB-lite"/>
    </source>
</evidence>
<organism evidence="2 3">
    <name type="scientific">Steroidobacter flavus</name>
    <dbReference type="NCBI Taxonomy" id="1842136"/>
    <lineage>
        <taxon>Bacteria</taxon>
        <taxon>Pseudomonadati</taxon>
        <taxon>Pseudomonadota</taxon>
        <taxon>Gammaproteobacteria</taxon>
        <taxon>Steroidobacterales</taxon>
        <taxon>Steroidobacteraceae</taxon>
        <taxon>Steroidobacter</taxon>
    </lineage>
</organism>